<evidence type="ECO:0000256" key="1">
    <source>
        <dbReference type="SAM" id="SignalP"/>
    </source>
</evidence>
<name>A0A428ZH18_KIBAR</name>
<protein>
    <submittedName>
        <fullName evidence="2">Uncharacterized protein</fullName>
    </submittedName>
</protein>
<dbReference type="AlphaFoldDB" id="A0A428ZH18"/>
<accession>A0A428ZH18</accession>
<dbReference type="EMBL" id="QHKI01000006">
    <property type="protein sequence ID" value="RSM87392.1"/>
    <property type="molecule type" value="Genomic_DNA"/>
</dbReference>
<feature type="signal peptide" evidence="1">
    <location>
        <begin position="1"/>
        <end position="28"/>
    </location>
</feature>
<reference evidence="2 3" key="1">
    <citation type="submission" date="2018-05" db="EMBL/GenBank/DDBJ databases">
        <title>Evolution of GPA BGCs.</title>
        <authorList>
            <person name="Waglechner N."/>
            <person name="Wright G.D."/>
        </authorList>
    </citation>
    <scope>NUCLEOTIDE SEQUENCE [LARGE SCALE GENOMIC DNA]</scope>
    <source>
        <strain evidence="2 3">A82846</strain>
    </source>
</reference>
<gene>
    <name evidence="2" type="ORF">DMH04_10115</name>
</gene>
<feature type="chain" id="PRO_5019565433" evidence="1">
    <location>
        <begin position="29"/>
        <end position="1061"/>
    </location>
</feature>
<dbReference type="RefSeq" id="WP_037263892.1">
    <property type="nucleotide sequence ID" value="NZ_QHKI01000006.1"/>
</dbReference>
<sequence>MTRHYFRRVTSVVAATAVLVGMAQSAVAAEPPLRLSDGQIADALFSAAMYAKASGLTLDKDAIATAEFVDWRAKNPTADARTSRIHLANMRAAYNSQLTTEQAEQPHADVIRRLITITYAQPDAVITGPNMTNMLGVATGRDLYQAIGAREDRLTGMQQRLDLDVQFTQASTTAWKALRARAATDAVAAQIWTEQIGAALPGQLFALSATATTAELKALPPFQGVLDFDKINAEGAKGKSALIAEVMRQYAPVQANLISRNDQISEALAQADAAQAAPGGSKATPPDPATLDQAKKDFDARQKYLDAGKAIGEGLVEAVKSFDKDASTTLLTWVETVYKLASAANKVVQAVQTLATTTSIGATFGGIGAVVGAAVGLVQVISGLLNGGGDQAAQRQILAALSDGFAKVQSTLRTIYNTMNYRFDRIDVALGKIYGDMMAKFAQVVEMLYQLQGSVNQLHQDLLALQTKVEAFGKATLDSLSNVQKRNFVDSVGTYVDYPAYNGGRTIPDYNTFEPQVGMYMTMATDHSHEAPFVAGGDIADPQFLLTQYGTAGTTDWLADWANHNLGTRLSTDLGNPQPNMDMWAEAARAYYLIASQNPQWAAKDTAQERPKAILSAGAGLPASTAQFTAADPAAADKVNKLFKGLDAEYRARMDNFTNSVRDMRFDVFPLDRRDYDIFQPNILPQAGFDKLSKLPNAAKPCTPTPGRFDVPRRDRITSAAGGGDGVRGYRWSIGRYLDPSWKMNLCYDVGKFSQPGWSRVCHSTGCVHRSTWSLDLTFYEVVEGPPGGPYRTYSHHARKYFKLCEWWTGRTDPAPTSWPIQCSANDEISPDTIERALSVPDNPTGGVSTDVVIVRNTDIQDGGIAPPAGVDPVRDLISDRTADYYNLVASKGDAALGAHELDNLTMLYQAFVSLGMPRAKMNDDQLRALLFGAHGIPANLPATRENNMQANSLIASIYAEAALAVKANKYKGPLPMPLLSDGNEGDPPIDCRPFQQDGRDALGDCLASVAKQRADRLYGRIAVHFQAIASGAESPTSPLLQEAMDNLKLQVQWAKANATP</sequence>
<evidence type="ECO:0000313" key="3">
    <source>
        <dbReference type="Proteomes" id="UP000287547"/>
    </source>
</evidence>
<comment type="caution">
    <text evidence="2">The sequence shown here is derived from an EMBL/GenBank/DDBJ whole genome shotgun (WGS) entry which is preliminary data.</text>
</comment>
<dbReference type="Proteomes" id="UP000287547">
    <property type="component" value="Unassembled WGS sequence"/>
</dbReference>
<organism evidence="2 3">
    <name type="scientific">Kibdelosporangium aridum</name>
    <dbReference type="NCBI Taxonomy" id="2030"/>
    <lineage>
        <taxon>Bacteria</taxon>
        <taxon>Bacillati</taxon>
        <taxon>Actinomycetota</taxon>
        <taxon>Actinomycetes</taxon>
        <taxon>Pseudonocardiales</taxon>
        <taxon>Pseudonocardiaceae</taxon>
        <taxon>Kibdelosporangium</taxon>
    </lineage>
</organism>
<dbReference type="OrthoDB" id="4018258at2"/>
<evidence type="ECO:0000313" key="2">
    <source>
        <dbReference type="EMBL" id="RSM87392.1"/>
    </source>
</evidence>
<keyword evidence="1" id="KW-0732">Signal</keyword>
<proteinExistence type="predicted"/>